<protein>
    <submittedName>
        <fullName evidence="2">Uncharacterized protein</fullName>
    </submittedName>
</protein>
<sequence>MKTLILAVLLCLPPLAVAQAPAPTPSGPDSLQVLVDQQRALRADLDGGRMVSLTPRQSRIVRTAQDDFFAATQGKARLADLSMDEKIRVENALERINAEVQNTRTSNDAQNVCWRERVSGTGMKKTRCGTKAEMREAREGARDYLERPKVCGQQCGGL</sequence>
<feature type="signal peptide" evidence="1">
    <location>
        <begin position="1"/>
        <end position="18"/>
    </location>
</feature>
<name>A0ABW0SPN8_9GAMM</name>
<gene>
    <name evidence="2" type="ORF">ACFPN1_12865</name>
</gene>
<dbReference type="RefSeq" id="WP_386755477.1">
    <property type="nucleotide sequence ID" value="NZ_JBHSNM010000004.1"/>
</dbReference>
<reference evidence="3" key="1">
    <citation type="journal article" date="2019" name="Int. J. Syst. Evol. Microbiol.">
        <title>The Global Catalogue of Microorganisms (GCM) 10K type strain sequencing project: providing services to taxonomists for standard genome sequencing and annotation.</title>
        <authorList>
            <consortium name="The Broad Institute Genomics Platform"/>
            <consortium name="The Broad Institute Genome Sequencing Center for Infectious Disease"/>
            <person name="Wu L."/>
            <person name="Ma J."/>
        </authorList>
    </citation>
    <scope>NUCLEOTIDE SEQUENCE [LARGE SCALE GENOMIC DNA]</scope>
    <source>
        <strain evidence="3">KACC 11407</strain>
    </source>
</reference>
<dbReference type="EMBL" id="JBHSNM010000004">
    <property type="protein sequence ID" value="MFC5570954.1"/>
    <property type="molecule type" value="Genomic_DNA"/>
</dbReference>
<keyword evidence="1" id="KW-0732">Signal</keyword>
<dbReference type="Proteomes" id="UP001596036">
    <property type="component" value="Unassembled WGS sequence"/>
</dbReference>
<accession>A0ABW0SPN8</accession>
<evidence type="ECO:0000256" key="1">
    <source>
        <dbReference type="SAM" id="SignalP"/>
    </source>
</evidence>
<organism evidence="2 3">
    <name type="scientific">Lysobacter yangpyeongensis</name>
    <dbReference type="NCBI Taxonomy" id="346182"/>
    <lineage>
        <taxon>Bacteria</taxon>
        <taxon>Pseudomonadati</taxon>
        <taxon>Pseudomonadota</taxon>
        <taxon>Gammaproteobacteria</taxon>
        <taxon>Lysobacterales</taxon>
        <taxon>Lysobacteraceae</taxon>
        <taxon>Lysobacter</taxon>
    </lineage>
</organism>
<comment type="caution">
    <text evidence="2">The sequence shown here is derived from an EMBL/GenBank/DDBJ whole genome shotgun (WGS) entry which is preliminary data.</text>
</comment>
<proteinExistence type="predicted"/>
<feature type="chain" id="PRO_5045810496" evidence="1">
    <location>
        <begin position="19"/>
        <end position="158"/>
    </location>
</feature>
<keyword evidence="3" id="KW-1185">Reference proteome</keyword>
<evidence type="ECO:0000313" key="2">
    <source>
        <dbReference type="EMBL" id="MFC5570954.1"/>
    </source>
</evidence>
<evidence type="ECO:0000313" key="3">
    <source>
        <dbReference type="Proteomes" id="UP001596036"/>
    </source>
</evidence>